<evidence type="ECO:0000313" key="2">
    <source>
        <dbReference type="Proteomes" id="UP000031978"/>
    </source>
</evidence>
<proteinExistence type="predicted"/>
<protein>
    <submittedName>
        <fullName evidence="1">Uncharacterized protein</fullName>
    </submittedName>
</protein>
<name>A0AB34QNB3_BACPU</name>
<comment type="caution">
    <text evidence="1">The sequence shown here is derived from an EMBL/GenBank/DDBJ whole genome shotgun (WGS) entry which is preliminary data.</text>
</comment>
<reference evidence="1 2" key="1">
    <citation type="submission" date="2014-12" db="EMBL/GenBank/DDBJ databases">
        <title>Draft Genome Sequences of Five Spore-Forming Food Isolates of Bacillus pumilus.</title>
        <authorList>
            <person name="de Jong A."/>
            <person name="van Heel A.J."/>
            <person name="Montalban-Lopez M."/>
            <person name="Krawczyk A.O."/>
            <person name="Berendsen E.M."/>
            <person name="Wells-Bennik M."/>
            <person name="Kuipers O.P."/>
        </authorList>
    </citation>
    <scope>NUCLEOTIDE SEQUENCE [LARGE SCALE GENOMIC DNA]</scope>
    <source>
        <strain evidence="1 2">B4127</strain>
    </source>
</reference>
<gene>
    <name evidence="1" type="ORF">B4127_0753</name>
</gene>
<sequence length="50" mass="5752">MLYTLSLNVGIPFPTLSVMISDASIEVNIMNFNSFSVDKCFLFILFKPWF</sequence>
<dbReference type="Proteomes" id="UP000031978">
    <property type="component" value="Unassembled WGS sequence"/>
</dbReference>
<organism evidence="1 2">
    <name type="scientific">Bacillus pumilus</name>
    <name type="common">Bacillus mesentericus</name>
    <dbReference type="NCBI Taxonomy" id="1408"/>
    <lineage>
        <taxon>Bacteria</taxon>
        <taxon>Bacillati</taxon>
        <taxon>Bacillota</taxon>
        <taxon>Bacilli</taxon>
        <taxon>Bacillales</taxon>
        <taxon>Bacillaceae</taxon>
        <taxon>Bacillus</taxon>
    </lineage>
</organism>
<dbReference type="AlphaFoldDB" id="A0AB34QNB3"/>
<evidence type="ECO:0000313" key="1">
    <source>
        <dbReference type="EMBL" id="KIL09807.1"/>
    </source>
</evidence>
<accession>A0AB34QNB3</accession>
<dbReference type="EMBL" id="JXCL01000046">
    <property type="protein sequence ID" value="KIL09807.1"/>
    <property type="molecule type" value="Genomic_DNA"/>
</dbReference>